<evidence type="ECO:0000313" key="6">
    <source>
        <dbReference type="EMBL" id="KFI56207.1"/>
    </source>
</evidence>
<organism evidence="6 7">
    <name type="scientific">Bifidobacterium callitrichos DSM 23973</name>
    <dbReference type="NCBI Taxonomy" id="1437609"/>
    <lineage>
        <taxon>Bacteria</taxon>
        <taxon>Bacillati</taxon>
        <taxon>Actinomycetota</taxon>
        <taxon>Actinomycetes</taxon>
        <taxon>Bifidobacteriales</taxon>
        <taxon>Bifidobacteriaceae</taxon>
        <taxon>Bifidobacterium</taxon>
    </lineage>
</organism>
<dbReference type="Pfam" id="PF00005">
    <property type="entry name" value="ABC_tran"/>
    <property type="match status" value="1"/>
</dbReference>
<dbReference type="eggNOG" id="COG1131">
    <property type="taxonomic scope" value="Bacteria"/>
</dbReference>
<dbReference type="InterPro" id="IPR003593">
    <property type="entry name" value="AAA+_ATPase"/>
</dbReference>
<dbReference type="PROSITE" id="PS50893">
    <property type="entry name" value="ABC_TRANSPORTER_2"/>
    <property type="match status" value="1"/>
</dbReference>
<dbReference type="SMART" id="SM00382">
    <property type="entry name" value="AAA"/>
    <property type="match status" value="1"/>
</dbReference>
<keyword evidence="2" id="KW-0813">Transport</keyword>
<evidence type="ECO:0000256" key="3">
    <source>
        <dbReference type="ARBA" id="ARBA00022741"/>
    </source>
</evidence>
<dbReference type="Proteomes" id="UP000029072">
    <property type="component" value="Unassembled WGS sequence"/>
</dbReference>
<dbReference type="PANTHER" id="PTHR43335">
    <property type="entry name" value="ABC TRANSPORTER, ATP-BINDING PROTEIN"/>
    <property type="match status" value="1"/>
</dbReference>
<dbReference type="Gene3D" id="3.40.50.300">
    <property type="entry name" value="P-loop containing nucleotide triphosphate hydrolases"/>
    <property type="match status" value="1"/>
</dbReference>
<keyword evidence="4 6" id="KW-0067">ATP-binding</keyword>
<evidence type="ECO:0000259" key="5">
    <source>
        <dbReference type="PROSITE" id="PS50893"/>
    </source>
</evidence>
<dbReference type="RefSeq" id="WP_043164790.1">
    <property type="nucleotide sequence ID" value="NZ_JDUV01000004.1"/>
</dbReference>
<evidence type="ECO:0000256" key="1">
    <source>
        <dbReference type="ARBA" id="ARBA00005417"/>
    </source>
</evidence>
<dbReference type="EMBL" id="JGYS01000003">
    <property type="protein sequence ID" value="KFI56207.1"/>
    <property type="molecule type" value="Genomic_DNA"/>
</dbReference>
<comment type="caution">
    <text evidence="6">The sequence shown here is derived from an EMBL/GenBank/DDBJ whole genome shotgun (WGS) entry which is preliminary data.</text>
</comment>
<dbReference type="OrthoDB" id="5116176at2"/>
<accession>A0A087ABQ7</accession>
<dbReference type="InterPro" id="IPR027417">
    <property type="entry name" value="P-loop_NTPase"/>
</dbReference>
<dbReference type="STRING" id="1437609.BCAL_0578"/>
<protein>
    <submittedName>
        <fullName evidence="6">Putative ABC transporter ATP-binding protein</fullName>
        <ecNumber evidence="6">3.6.3.31</ecNumber>
    </submittedName>
</protein>
<dbReference type="PANTHER" id="PTHR43335:SF4">
    <property type="entry name" value="ABC TRANSPORTER, ATP-BINDING PROTEIN"/>
    <property type="match status" value="1"/>
</dbReference>
<feature type="domain" description="ABC transporter" evidence="5">
    <location>
        <begin position="12"/>
        <end position="227"/>
    </location>
</feature>
<keyword evidence="3" id="KW-0547">Nucleotide-binding</keyword>
<proteinExistence type="inferred from homology"/>
<dbReference type="EC" id="3.6.3.31" evidence="6"/>
<dbReference type="GO" id="GO:0005524">
    <property type="term" value="F:ATP binding"/>
    <property type="evidence" value="ECO:0007669"/>
    <property type="project" value="UniProtKB-KW"/>
</dbReference>
<dbReference type="GO" id="GO:0016887">
    <property type="term" value="F:ATP hydrolysis activity"/>
    <property type="evidence" value="ECO:0007669"/>
    <property type="project" value="InterPro"/>
</dbReference>
<sequence length="227" mass="24545">MCQLPDSASPIIAFENVSFNHAGRELHGISFAAYAGRVTVLMGPHDAGKTTVLRMLLGLDIPDSGCISTCGKPYGTSRIPKNVVSAMPEAISLSPYYSAGTYLRWKALWAGTSDSLLDGIIHMTELQNLLTVKLHDLAPIGVLKMRFAIALLPNPKALIVDEPLQALDQSGTNWICEQIRKQANRGVAVLIASEPDGRLKPITDDVVVLDKGTVVKEGSRGQLWKED</sequence>
<reference evidence="6 7" key="1">
    <citation type="submission" date="2014-03" db="EMBL/GenBank/DDBJ databases">
        <title>Genomics of Bifidobacteria.</title>
        <authorList>
            <person name="Ventura M."/>
            <person name="Milani C."/>
            <person name="Lugli G.A."/>
        </authorList>
    </citation>
    <scope>NUCLEOTIDE SEQUENCE [LARGE SCALE GENOMIC DNA]</scope>
    <source>
        <strain evidence="6 7">DSM 23973</strain>
    </source>
</reference>
<comment type="similarity">
    <text evidence="1">Belongs to the ABC transporter superfamily.</text>
</comment>
<evidence type="ECO:0000313" key="7">
    <source>
        <dbReference type="Proteomes" id="UP000029072"/>
    </source>
</evidence>
<evidence type="ECO:0000256" key="2">
    <source>
        <dbReference type="ARBA" id="ARBA00022448"/>
    </source>
</evidence>
<keyword evidence="6" id="KW-0378">Hydrolase</keyword>
<dbReference type="InterPro" id="IPR003439">
    <property type="entry name" value="ABC_transporter-like_ATP-bd"/>
</dbReference>
<dbReference type="SUPFAM" id="SSF52540">
    <property type="entry name" value="P-loop containing nucleoside triphosphate hydrolases"/>
    <property type="match status" value="1"/>
</dbReference>
<gene>
    <name evidence="6" type="ORF">BCAL_0578</name>
</gene>
<dbReference type="AlphaFoldDB" id="A0A087ABQ7"/>
<evidence type="ECO:0000256" key="4">
    <source>
        <dbReference type="ARBA" id="ARBA00022840"/>
    </source>
</evidence>
<name>A0A087ABQ7_9BIFI</name>